<evidence type="ECO:0000313" key="2">
    <source>
        <dbReference type="EMBL" id="SMC02781.1"/>
    </source>
</evidence>
<dbReference type="PANTHER" id="PTHR40072:SF1">
    <property type="entry name" value="MOLYBDOPTERIN-GUANINE DINUCLEOTIDE BIOSYNTHESIS ADAPTER PROTEIN"/>
    <property type="match status" value="1"/>
</dbReference>
<name>A0A1W1W914_SULTA</name>
<dbReference type="Proteomes" id="UP000192660">
    <property type="component" value="Unassembled WGS sequence"/>
</dbReference>
<dbReference type="InterPro" id="IPR004435">
    <property type="entry name" value="MobB_dom"/>
</dbReference>
<dbReference type="Pfam" id="PF03205">
    <property type="entry name" value="MobB"/>
    <property type="match status" value="1"/>
</dbReference>
<dbReference type="STRING" id="28034.BFX07_05390"/>
<protein>
    <submittedName>
        <fullName evidence="2">Molybdopterin guanine dinucleotide synthesis protein B</fullName>
    </submittedName>
</protein>
<evidence type="ECO:0000313" key="3">
    <source>
        <dbReference type="Proteomes" id="UP000192660"/>
    </source>
</evidence>
<evidence type="ECO:0000259" key="1">
    <source>
        <dbReference type="Pfam" id="PF03205"/>
    </source>
</evidence>
<keyword evidence="3" id="KW-1185">Reference proteome</keyword>
<accession>A0A1W1W914</accession>
<proteinExistence type="predicted"/>
<dbReference type="SUPFAM" id="SSF52540">
    <property type="entry name" value="P-loop containing nucleoside triphosphate hydrolases"/>
    <property type="match status" value="1"/>
</dbReference>
<sequence length="175" mass="20106">MRVFHIVGYSNVGKTRLIESLCQHLNGRVLVLKFSHHSPSDRPGSDTDRFAAYRADTLLIQPNQTTWRSSLALPIDWPQVAQHFEWMIWEGGKHFPTPKIVFNSADILEHVSNIRLIIGPPSRKLSKICVYPACLPLSEETRNNLAEYIIEKQQTLSFEWNDASAHMVFHPEFRG</sequence>
<gene>
    <name evidence="2" type="ORF">SAMN00768000_0762</name>
</gene>
<reference evidence="3" key="1">
    <citation type="submission" date="2017-04" db="EMBL/GenBank/DDBJ databases">
        <authorList>
            <person name="Varghese N."/>
            <person name="Submissions S."/>
        </authorList>
    </citation>
    <scope>NUCLEOTIDE SEQUENCE [LARGE SCALE GENOMIC DNA]</scope>
    <source>
        <strain evidence="3">DSM 9293</strain>
    </source>
</reference>
<dbReference type="RefSeq" id="WP_028962726.1">
    <property type="nucleotide sequence ID" value="NZ_FWWY01000001.1"/>
</dbReference>
<dbReference type="GO" id="GO:0006777">
    <property type="term" value="P:Mo-molybdopterin cofactor biosynthetic process"/>
    <property type="evidence" value="ECO:0007669"/>
    <property type="project" value="InterPro"/>
</dbReference>
<dbReference type="Gene3D" id="3.40.50.300">
    <property type="entry name" value="P-loop containing nucleotide triphosphate hydrolases"/>
    <property type="match status" value="1"/>
</dbReference>
<dbReference type="OrthoDB" id="9786803at2"/>
<feature type="domain" description="Molybdopterin-guanine dinucleotide biosynthesis protein B (MobB)" evidence="1">
    <location>
        <begin position="3"/>
        <end position="106"/>
    </location>
</feature>
<dbReference type="InterPro" id="IPR027417">
    <property type="entry name" value="P-loop_NTPase"/>
</dbReference>
<dbReference type="InterPro" id="IPR052539">
    <property type="entry name" value="MGD_biosynthesis_adapter"/>
</dbReference>
<dbReference type="AlphaFoldDB" id="A0A1W1W914"/>
<organism evidence="2 3">
    <name type="scientific">Sulfobacillus thermosulfidooxidans (strain DSM 9293 / VKM B-1269 / AT-1)</name>
    <dbReference type="NCBI Taxonomy" id="929705"/>
    <lineage>
        <taxon>Bacteria</taxon>
        <taxon>Bacillati</taxon>
        <taxon>Bacillota</taxon>
        <taxon>Clostridia</taxon>
        <taxon>Eubacteriales</taxon>
        <taxon>Clostridiales Family XVII. Incertae Sedis</taxon>
        <taxon>Sulfobacillus</taxon>
    </lineage>
</organism>
<dbReference type="PANTHER" id="PTHR40072">
    <property type="entry name" value="MOLYBDOPTERIN-GUANINE DINUCLEOTIDE BIOSYNTHESIS ADAPTER PROTEIN-RELATED"/>
    <property type="match status" value="1"/>
</dbReference>
<dbReference type="GO" id="GO:0005525">
    <property type="term" value="F:GTP binding"/>
    <property type="evidence" value="ECO:0007669"/>
    <property type="project" value="InterPro"/>
</dbReference>
<dbReference type="EMBL" id="FWWY01000001">
    <property type="protein sequence ID" value="SMC02781.1"/>
    <property type="molecule type" value="Genomic_DNA"/>
</dbReference>